<evidence type="ECO:0000256" key="6">
    <source>
        <dbReference type="ARBA" id="ARBA00023125"/>
    </source>
</evidence>
<dbReference type="Gene3D" id="1.10.10.60">
    <property type="entry name" value="Homeodomain-like"/>
    <property type="match status" value="2"/>
</dbReference>
<evidence type="ECO:0000256" key="4">
    <source>
        <dbReference type="ARBA" id="ARBA00023012"/>
    </source>
</evidence>
<protein>
    <submittedName>
        <fullName evidence="11">DNA-binding response regulator</fullName>
    </submittedName>
</protein>
<dbReference type="InterPro" id="IPR018060">
    <property type="entry name" value="HTH_AraC"/>
</dbReference>
<dbReference type="PANTHER" id="PTHR42713:SF3">
    <property type="entry name" value="TRANSCRIPTIONAL REGULATORY PROTEIN HPTR"/>
    <property type="match status" value="1"/>
</dbReference>
<proteinExistence type="predicted"/>
<comment type="subcellular location">
    <subcellularLocation>
        <location evidence="1">Cytoplasm</location>
    </subcellularLocation>
</comment>
<comment type="caution">
    <text evidence="11">The sequence shown here is derived from an EMBL/GenBank/DDBJ whole genome shotgun (WGS) entry which is preliminary data.</text>
</comment>
<dbReference type="GO" id="GO:0000160">
    <property type="term" value="P:phosphorelay signal transduction system"/>
    <property type="evidence" value="ECO:0007669"/>
    <property type="project" value="UniProtKB-KW"/>
</dbReference>
<evidence type="ECO:0000256" key="1">
    <source>
        <dbReference type="ARBA" id="ARBA00004496"/>
    </source>
</evidence>
<dbReference type="CDD" id="cd17536">
    <property type="entry name" value="REC_YesN-like"/>
    <property type="match status" value="1"/>
</dbReference>
<dbReference type="PROSITE" id="PS50110">
    <property type="entry name" value="RESPONSE_REGULATORY"/>
    <property type="match status" value="1"/>
</dbReference>
<dbReference type="InterPro" id="IPR011006">
    <property type="entry name" value="CheY-like_superfamily"/>
</dbReference>
<feature type="modified residue" description="4-aspartylphosphate" evidence="8">
    <location>
        <position position="55"/>
    </location>
</feature>
<dbReference type="PANTHER" id="PTHR42713">
    <property type="entry name" value="HISTIDINE KINASE-RELATED"/>
    <property type="match status" value="1"/>
</dbReference>
<evidence type="ECO:0000256" key="7">
    <source>
        <dbReference type="ARBA" id="ARBA00023163"/>
    </source>
</evidence>
<evidence type="ECO:0000313" key="11">
    <source>
        <dbReference type="EMBL" id="RKL65643.1"/>
    </source>
</evidence>
<dbReference type="OrthoDB" id="342399at2"/>
<dbReference type="InterPro" id="IPR051552">
    <property type="entry name" value="HptR"/>
</dbReference>
<keyword evidence="12" id="KW-1185">Reference proteome</keyword>
<accession>A0A3A9K7K7</accession>
<evidence type="ECO:0000256" key="5">
    <source>
        <dbReference type="ARBA" id="ARBA00023015"/>
    </source>
</evidence>
<name>A0A3A9K7K7_9BACI</name>
<evidence type="ECO:0000256" key="8">
    <source>
        <dbReference type="PROSITE-ProRule" id="PRU00169"/>
    </source>
</evidence>
<keyword evidence="4" id="KW-0902">Two-component regulatory system</keyword>
<dbReference type="SMART" id="SM00448">
    <property type="entry name" value="REC"/>
    <property type="match status" value="1"/>
</dbReference>
<dbReference type="GO" id="GO:0005737">
    <property type="term" value="C:cytoplasm"/>
    <property type="evidence" value="ECO:0007669"/>
    <property type="project" value="UniProtKB-SubCell"/>
</dbReference>
<dbReference type="GO" id="GO:0003700">
    <property type="term" value="F:DNA-binding transcription factor activity"/>
    <property type="evidence" value="ECO:0007669"/>
    <property type="project" value="InterPro"/>
</dbReference>
<dbReference type="EMBL" id="PDOE01000013">
    <property type="protein sequence ID" value="RKL65643.1"/>
    <property type="molecule type" value="Genomic_DNA"/>
</dbReference>
<dbReference type="InterPro" id="IPR001789">
    <property type="entry name" value="Sig_transdc_resp-reg_receiver"/>
</dbReference>
<reference evidence="11 12" key="1">
    <citation type="submission" date="2017-10" db="EMBL/GenBank/DDBJ databases">
        <title>Bacillus sp. nov., a halophilic bacterium isolated from a Keqin Lake.</title>
        <authorList>
            <person name="Wang H."/>
        </authorList>
    </citation>
    <scope>NUCLEOTIDE SEQUENCE [LARGE SCALE GENOMIC DNA]</scope>
    <source>
        <strain evidence="11 12">KCTC 13187</strain>
    </source>
</reference>
<organism evidence="11 12">
    <name type="scientific">Salipaludibacillus neizhouensis</name>
    <dbReference type="NCBI Taxonomy" id="885475"/>
    <lineage>
        <taxon>Bacteria</taxon>
        <taxon>Bacillati</taxon>
        <taxon>Bacillota</taxon>
        <taxon>Bacilli</taxon>
        <taxon>Bacillales</taxon>
        <taxon>Bacillaceae</taxon>
    </lineage>
</organism>
<dbReference type="AlphaFoldDB" id="A0A3A9K7K7"/>
<dbReference type="SUPFAM" id="SSF52172">
    <property type="entry name" value="CheY-like"/>
    <property type="match status" value="1"/>
</dbReference>
<sequence length="520" mass="60378">MKKIFLVDDEIVVREGIRNCIDWESEGLVYCGDAPDGEIALPLIEKLNPDIVITDIKMPFMDGLELSRILKEKMPSIKIIILSGHDEFEFAREAMRIQINEYCLKPISSNDLLNILTKVISQIDLEKQDEKLLENLKDQASQNVSRSQIDFLKELCEGSYSTSDAINEAANHRIDIISNYYLVLILKLEDIPGDLEEWLTDDISTISFKSNLKETVYIMRSNSRNHLESQALLIKHRLIHLSNTDPDNPVVFGLGKVRSRVQGIALSFSEANEDKIFYCIVNKYHLLKSGEDVLSKKDIQHVNRKELIHFLKFGDLKNIAQFCEYYSAHLDKPRSQTSFYYYYFLIDFTITVSEYMKEHVQPPKSIIEEITVQENRISRVSELSEVLEYMNEILCIVIQNREDSNSRFYPIIQKAKEYIEEHFNEAHLSLQMIASEVNVSSSYFSHMFSQETNQTLSEYLTRVRLDKAKELLKTTNDKTYEIAHKVGYSDAHYFCKLFKKDTGMTTKEFKTKDMSLESYV</sequence>
<evidence type="ECO:0000256" key="2">
    <source>
        <dbReference type="ARBA" id="ARBA00022490"/>
    </source>
</evidence>
<dbReference type="PROSITE" id="PS01124">
    <property type="entry name" value="HTH_ARAC_FAMILY_2"/>
    <property type="match status" value="1"/>
</dbReference>
<keyword evidence="5" id="KW-0805">Transcription regulation</keyword>
<dbReference type="RefSeq" id="WP_110935949.1">
    <property type="nucleotide sequence ID" value="NZ_KZ614146.1"/>
</dbReference>
<feature type="domain" description="HTH araC/xylS-type" evidence="9">
    <location>
        <begin position="413"/>
        <end position="512"/>
    </location>
</feature>
<dbReference type="Pfam" id="PF12833">
    <property type="entry name" value="HTH_18"/>
    <property type="match status" value="1"/>
</dbReference>
<dbReference type="SMART" id="SM00342">
    <property type="entry name" value="HTH_ARAC"/>
    <property type="match status" value="1"/>
</dbReference>
<gene>
    <name evidence="11" type="ORF">CR203_19370</name>
</gene>
<keyword evidence="3 8" id="KW-0597">Phosphoprotein</keyword>
<dbReference type="Pfam" id="PF00072">
    <property type="entry name" value="Response_reg"/>
    <property type="match status" value="1"/>
</dbReference>
<feature type="domain" description="Response regulatory" evidence="10">
    <location>
        <begin position="3"/>
        <end position="120"/>
    </location>
</feature>
<evidence type="ECO:0000313" key="12">
    <source>
        <dbReference type="Proteomes" id="UP000281498"/>
    </source>
</evidence>
<dbReference type="InterPro" id="IPR009057">
    <property type="entry name" value="Homeodomain-like_sf"/>
</dbReference>
<dbReference type="SUPFAM" id="SSF46689">
    <property type="entry name" value="Homeodomain-like"/>
    <property type="match status" value="2"/>
</dbReference>
<evidence type="ECO:0000259" key="10">
    <source>
        <dbReference type="PROSITE" id="PS50110"/>
    </source>
</evidence>
<keyword evidence="7" id="KW-0804">Transcription</keyword>
<evidence type="ECO:0000256" key="3">
    <source>
        <dbReference type="ARBA" id="ARBA00022553"/>
    </source>
</evidence>
<evidence type="ECO:0000259" key="9">
    <source>
        <dbReference type="PROSITE" id="PS01124"/>
    </source>
</evidence>
<dbReference type="Proteomes" id="UP000281498">
    <property type="component" value="Unassembled WGS sequence"/>
</dbReference>
<keyword evidence="6 11" id="KW-0238">DNA-binding</keyword>
<dbReference type="GO" id="GO:0043565">
    <property type="term" value="F:sequence-specific DNA binding"/>
    <property type="evidence" value="ECO:0007669"/>
    <property type="project" value="InterPro"/>
</dbReference>
<dbReference type="Gene3D" id="3.40.50.2300">
    <property type="match status" value="1"/>
</dbReference>
<keyword evidence="2" id="KW-0963">Cytoplasm</keyword>